<dbReference type="CAZy" id="GH77">
    <property type="family name" value="Glycoside Hydrolase Family 77"/>
</dbReference>
<dbReference type="STRING" id="633147.Olsu_1483"/>
<dbReference type="Gene3D" id="3.20.20.80">
    <property type="entry name" value="Glycosidases"/>
    <property type="match status" value="1"/>
</dbReference>
<accession>E1QWS9</accession>
<dbReference type="Proteomes" id="UP000000333">
    <property type="component" value="Chromosome"/>
</dbReference>
<evidence type="ECO:0000256" key="6">
    <source>
        <dbReference type="ARBA" id="ARBA00022679"/>
    </source>
</evidence>
<dbReference type="EC" id="2.4.1.25" evidence="3 10"/>
<gene>
    <name evidence="11" type="ordered locus">Olsu_1483</name>
</gene>
<dbReference type="OrthoDB" id="9811841at2"/>
<dbReference type="Pfam" id="PF02446">
    <property type="entry name" value="Glyco_hydro_77"/>
    <property type="match status" value="1"/>
</dbReference>
<dbReference type="eggNOG" id="COG1640">
    <property type="taxonomic scope" value="Bacteria"/>
</dbReference>
<keyword evidence="6 10" id="KW-0808">Transferase</keyword>
<dbReference type="SUPFAM" id="SSF51445">
    <property type="entry name" value="(Trans)glycosidases"/>
    <property type="match status" value="1"/>
</dbReference>
<evidence type="ECO:0000313" key="12">
    <source>
        <dbReference type="Proteomes" id="UP000000333"/>
    </source>
</evidence>
<keyword evidence="7 10" id="KW-0119">Carbohydrate metabolism</keyword>
<keyword evidence="5 10" id="KW-0328">Glycosyltransferase</keyword>
<dbReference type="InterPro" id="IPR003385">
    <property type="entry name" value="Glyco_hydro_77"/>
</dbReference>
<evidence type="ECO:0000313" key="11">
    <source>
        <dbReference type="EMBL" id="ADK68582.1"/>
    </source>
</evidence>
<dbReference type="AlphaFoldDB" id="E1QWS9"/>
<evidence type="ECO:0000256" key="10">
    <source>
        <dbReference type="RuleBase" id="RU361207"/>
    </source>
</evidence>
<evidence type="ECO:0000256" key="1">
    <source>
        <dbReference type="ARBA" id="ARBA00000439"/>
    </source>
</evidence>
<dbReference type="HOGENOM" id="CLU_014132_1_0_11"/>
<dbReference type="PATRIC" id="fig|633147.7.peg.35"/>
<evidence type="ECO:0000256" key="9">
    <source>
        <dbReference type="ARBA" id="ARBA00031501"/>
    </source>
</evidence>
<dbReference type="PANTHER" id="PTHR32438:SF5">
    <property type="entry name" value="4-ALPHA-GLUCANOTRANSFERASE DPE1, CHLOROPLASTIC_AMYLOPLASTIC"/>
    <property type="match status" value="1"/>
</dbReference>
<dbReference type="KEGG" id="ols:Olsu_1483"/>
<dbReference type="InterPro" id="IPR017853">
    <property type="entry name" value="GH"/>
</dbReference>
<dbReference type="NCBIfam" id="TIGR00217">
    <property type="entry name" value="malQ"/>
    <property type="match status" value="1"/>
</dbReference>
<organism evidence="11 12">
    <name type="scientific">Olsenella uli (strain ATCC 49627 / DSM 7084 / CCUG 31166 / CIP 109912 / JCM 12494 / LMG 11480 / NCIMB 702895 / VPI D76D-27C)</name>
    <name type="common">Lactobacillus uli</name>
    <dbReference type="NCBI Taxonomy" id="633147"/>
    <lineage>
        <taxon>Bacteria</taxon>
        <taxon>Bacillati</taxon>
        <taxon>Actinomycetota</taxon>
        <taxon>Coriobacteriia</taxon>
        <taxon>Coriobacteriales</taxon>
        <taxon>Atopobiaceae</taxon>
        <taxon>Olsenella</taxon>
    </lineage>
</organism>
<evidence type="ECO:0000256" key="3">
    <source>
        <dbReference type="ARBA" id="ARBA00012560"/>
    </source>
</evidence>
<dbReference type="RefSeq" id="WP_013252334.1">
    <property type="nucleotide sequence ID" value="NC_014363.1"/>
</dbReference>
<dbReference type="PANTHER" id="PTHR32438">
    <property type="entry name" value="4-ALPHA-GLUCANOTRANSFERASE DPE1, CHLOROPLASTIC/AMYLOPLASTIC"/>
    <property type="match status" value="1"/>
</dbReference>
<proteinExistence type="inferred from homology"/>
<reference evidence="11 12" key="1">
    <citation type="journal article" date="2010" name="Stand. Genomic Sci.">
        <title>Complete genome sequence of Olsenella uli type strain (VPI D76D-27C).</title>
        <authorList>
            <person name="Goker M."/>
            <person name="Held B."/>
            <person name="Lucas S."/>
            <person name="Nolan M."/>
            <person name="Yasawong M."/>
            <person name="Glavina Del Rio T."/>
            <person name="Tice H."/>
            <person name="Cheng J.F."/>
            <person name="Bruce D."/>
            <person name="Detter J.C."/>
            <person name="Tapia R."/>
            <person name="Han C."/>
            <person name="Goodwin L."/>
            <person name="Pitluck S."/>
            <person name="Liolios K."/>
            <person name="Ivanova N."/>
            <person name="Mavromatis K."/>
            <person name="Mikhailova N."/>
            <person name="Pati A."/>
            <person name="Chen A."/>
            <person name="Palaniappan K."/>
            <person name="Land M."/>
            <person name="Hauser L."/>
            <person name="Chang Y.J."/>
            <person name="Jeffries C.D."/>
            <person name="Rohde M."/>
            <person name="Sikorski J."/>
            <person name="Pukall R."/>
            <person name="Woyke T."/>
            <person name="Bristow J."/>
            <person name="Eisen J.A."/>
            <person name="Markowitz V."/>
            <person name="Hugenholtz P."/>
            <person name="Kyrpides N.C."/>
            <person name="Klenk H.P."/>
            <person name="Lapidus A."/>
        </authorList>
    </citation>
    <scope>NUCLEOTIDE SEQUENCE [LARGE SCALE GENOMIC DNA]</scope>
    <source>
        <strain evidence="12">ATCC 49627 / DSM 7084 / CIP 109912 / JCM 12494 / NCIMB 702895 / VPI D76D-27C</strain>
    </source>
</reference>
<dbReference type="GO" id="GO:0005975">
    <property type="term" value="P:carbohydrate metabolic process"/>
    <property type="evidence" value="ECO:0007669"/>
    <property type="project" value="InterPro"/>
</dbReference>
<evidence type="ECO:0000256" key="4">
    <source>
        <dbReference type="ARBA" id="ARBA00020295"/>
    </source>
</evidence>
<name>E1QWS9_OLSUV</name>
<dbReference type="GeneID" id="78512871"/>
<comment type="similarity">
    <text evidence="2 10">Belongs to the disproportionating enzyme family.</text>
</comment>
<keyword evidence="12" id="KW-1185">Reference proteome</keyword>
<evidence type="ECO:0000256" key="7">
    <source>
        <dbReference type="ARBA" id="ARBA00023277"/>
    </source>
</evidence>
<evidence type="ECO:0000256" key="8">
    <source>
        <dbReference type="ARBA" id="ARBA00031423"/>
    </source>
</evidence>
<evidence type="ECO:0000256" key="5">
    <source>
        <dbReference type="ARBA" id="ARBA00022676"/>
    </source>
</evidence>
<sequence length="495" mass="55731">MDRSSGIILPISSLPSPYGIGSLGKAAREFVDFLAAAGQSWWQMLPVGPTSLGDSPYQSPSAFAGNPYFVDLDLLVEDGLLLQDEVSAPDWGEDPASVDYALIYRSRFDLLRRAFGRGWGRDREKVAAFVRENAFWVEDYALFMAIKAHFGMTSWIDWPDEGIRLRRPQSLAAYRSRLAREVDFNLYVQYLFFRQWDALRAYAREKGVGIIGDLPIYVALDSADVWAEPQWFQLDEKNVPIEVAGVPPDSFSADGQLWGNPLYDYDAMERDGFGWWIRRIGGAARLYDVIRIDHFRGFESYWAVPFGEKTARKGHWVKGPGMALVGTLSDSFEGLHFIAEDLGYHTPEVEQLLSDSGFPGMKLLEFAFDSRDTSAFLPHSFEPHCVCYVGTHDNQTIMGWRQEADATDVDMARRYLGLNEEEGFNWGFIRGGMSSVAALFVTQMQDFLGLGPDARTNTPGTLGGNWQWRMLPGQITPELTERIASMTRMYGRSAG</sequence>
<protein>
    <recommendedName>
        <fullName evidence="4 10">4-alpha-glucanotransferase</fullName>
        <ecNumber evidence="3 10">2.4.1.25</ecNumber>
    </recommendedName>
    <alternativeName>
        <fullName evidence="8 10">Amylomaltase</fullName>
    </alternativeName>
    <alternativeName>
        <fullName evidence="9 10">Disproportionating enzyme</fullName>
    </alternativeName>
</protein>
<evidence type="ECO:0000256" key="2">
    <source>
        <dbReference type="ARBA" id="ARBA00005684"/>
    </source>
</evidence>
<dbReference type="GO" id="GO:0004134">
    <property type="term" value="F:4-alpha-glucanotransferase activity"/>
    <property type="evidence" value="ECO:0007669"/>
    <property type="project" value="UniProtKB-EC"/>
</dbReference>
<comment type="catalytic activity">
    <reaction evidence="1 10">
        <text>Transfers a segment of a (1-&gt;4)-alpha-D-glucan to a new position in an acceptor, which may be glucose or a (1-&gt;4)-alpha-D-glucan.</text>
        <dbReference type="EC" id="2.4.1.25"/>
    </reaction>
</comment>
<dbReference type="NCBIfam" id="NF011080">
    <property type="entry name" value="PRK14508.1-3"/>
    <property type="match status" value="1"/>
</dbReference>
<dbReference type="EMBL" id="CP002106">
    <property type="protein sequence ID" value="ADK68582.1"/>
    <property type="molecule type" value="Genomic_DNA"/>
</dbReference>